<dbReference type="PROSITE" id="PS50075">
    <property type="entry name" value="CARRIER"/>
    <property type="match status" value="1"/>
</dbReference>
<dbReference type="InterPro" id="IPR036736">
    <property type="entry name" value="ACP-like_sf"/>
</dbReference>
<dbReference type="PROSITE" id="PS00012">
    <property type="entry name" value="PHOSPHOPANTETHEINE"/>
    <property type="match status" value="1"/>
</dbReference>
<keyword evidence="4" id="KW-0521">NADP</keyword>
<dbReference type="InterPro" id="IPR016039">
    <property type="entry name" value="Thiolase-like"/>
</dbReference>
<dbReference type="SUPFAM" id="SSF47336">
    <property type="entry name" value="ACP-like"/>
    <property type="match status" value="1"/>
</dbReference>
<feature type="region of interest" description="C-terminal hotdog fold" evidence="7">
    <location>
        <begin position="1097"/>
        <end position="1250"/>
    </location>
</feature>
<dbReference type="SUPFAM" id="SSF52151">
    <property type="entry name" value="FabD/lysophospholipase-like"/>
    <property type="match status" value="1"/>
</dbReference>
<dbReference type="InterPro" id="IPR018201">
    <property type="entry name" value="Ketoacyl_synth_AS"/>
</dbReference>
<keyword evidence="2" id="KW-0597">Phosphoprotein</keyword>
<dbReference type="Pfam" id="PF00698">
    <property type="entry name" value="Acyl_transf_1"/>
    <property type="match status" value="1"/>
</dbReference>
<dbReference type="Gene3D" id="3.10.129.110">
    <property type="entry name" value="Polyketide synthase dehydratase"/>
    <property type="match status" value="1"/>
</dbReference>
<evidence type="ECO:0000256" key="7">
    <source>
        <dbReference type="PROSITE-ProRule" id="PRU01363"/>
    </source>
</evidence>
<dbReference type="Gene3D" id="1.10.1200.10">
    <property type="entry name" value="ACP-like"/>
    <property type="match status" value="1"/>
</dbReference>
<feature type="domain" description="Carrier" evidence="8">
    <location>
        <begin position="2077"/>
        <end position="2156"/>
    </location>
</feature>
<dbReference type="InterPro" id="IPR006162">
    <property type="entry name" value="Ppantetheine_attach_site"/>
</dbReference>
<keyword evidence="12" id="KW-1185">Reference proteome</keyword>
<dbReference type="SMART" id="SM00822">
    <property type="entry name" value="PKS_KR"/>
    <property type="match status" value="1"/>
</dbReference>
<evidence type="ECO:0000256" key="2">
    <source>
        <dbReference type="ARBA" id="ARBA00022553"/>
    </source>
</evidence>
<dbReference type="GO" id="GO:0004315">
    <property type="term" value="F:3-oxoacyl-[acyl-carrier-protein] synthase activity"/>
    <property type="evidence" value="ECO:0007669"/>
    <property type="project" value="InterPro"/>
</dbReference>
<dbReference type="SMART" id="SM00826">
    <property type="entry name" value="PKS_DH"/>
    <property type="match status" value="1"/>
</dbReference>
<evidence type="ECO:0000256" key="1">
    <source>
        <dbReference type="ARBA" id="ARBA00022450"/>
    </source>
</evidence>
<keyword evidence="5" id="KW-0560">Oxidoreductase</keyword>
<feature type="region of interest" description="N-terminal hotdog fold" evidence="7">
    <location>
        <begin position="945"/>
        <end position="1078"/>
    </location>
</feature>
<keyword evidence="3" id="KW-0808">Transferase</keyword>
<name>A0A8E2JUE7_9PEZI</name>
<evidence type="ECO:0000256" key="6">
    <source>
        <dbReference type="ARBA" id="ARBA00023268"/>
    </source>
</evidence>
<evidence type="ECO:0000313" key="12">
    <source>
        <dbReference type="Proteomes" id="UP000250140"/>
    </source>
</evidence>
<dbReference type="Pfam" id="PF08659">
    <property type="entry name" value="KR"/>
    <property type="match status" value="1"/>
</dbReference>
<evidence type="ECO:0000256" key="3">
    <source>
        <dbReference type="ARBA" id="ARBA00022679"/>
    </source>
</evidence>
<evidence type="ECO:0000259" key="9">
    <source>
        <dbReference type="PROSITE" id="PS52004"/>
    </source>
</evidence>
<dbReference type="Gene3D" id="3.40.50.720">
    <property type="entry name" value="NAD(P)-binding Rossmann-like Domain"/>
    <property type="match status" value="1"/>
</dbReference>
<dbReference type="InterPro" id="IPR013968">
    <property type="entry name" value="PKS_KR"/>
</dbReference>
<dbReference type="InterPro" id="IPR001227">
    <property type="entry name" value="Ac_transferase_dom_sf"/>
</dbReference>
<dbReference type="EMBL" id="KV749313">
    <property type="protein sequence ID" value="OCL10070.1"/>
    <property type="molecule type" value="Genomic_DNA"/>
</dbReference>
<dbReference type="CDD" id="cd00833">
    <property type="entry name" value="PKS"/>
    <property type="match status" value="1"/>
</dbReference>
<feature type="active site" description="Proton acceptor; for dehydratase activity" evidence="7">
    <location>
        <position position="977"/>
    </location>
</feature>
<sequence>MPFIVDSSAEDSTLEPIAIVGMGCRLPGSVDSASKLWDLLCKKESVQTPKVPKNRFNIDAHYHPDLARPGSFTSLGGYFLDGNLEDFDPTFFNMTPIEAMWLDPQQRKMLEVSYECLESAGLTLDSVSGSNTAVYVGCFTSDYQQMSTSEPDFRHNYCATGVDVGVMSNRIGNTFNLNGPSFTINTACSSSVYAIHNACHALRARDCEAAIAGGVNLILTVDQHINTAKLGVLSETSTCHTFDAAADGYGRGEGAGALYLKRLSDAIRDGDVIRGVIRSSAVNTNGKVEGMGITFPSVTGQERVVRSAYKRANLDPNKTAYLECHGTGTPVGDPIEVRAVSNAMNDTRSPDKPLLLGAVKASIGHSEAASGIFAVMKAAMVTESGLIPGVCGFKTLNPNIKDREWGVKINTDLIPWPQGFDVRRASVSSFGYGGTNGHVIIESIESVCPWYEHGKPKSIAKYYYNTNRPFLIGMSAHDKKTLTRNIQAHQKVADNFHLPDLAYTLNSRRTRFTQRGYTVVSEGEETAAFDANSFAFGAASGKPVELGFIFTGQGAQWPRMGYEAMQMFPIFGETIDALDRVLQSGAVDPKPSWTLRGVLESPKEASRVGEAEISQPACTAVQIAITDTFASWGITPSVTIGHSSGEIGAAYAAGRLSAPEAILAAFFRGYAVKQSAPVGTMLAVGVGALEAERYIPESAADDVTIACENSPSSVTLSGTSAGIAATKARLDEAQIFSRELRTGKAYHSSQMNAVAPLYEGLFSSAARSLSDADFAWRRPATNMISSVTGAEYTYEDISIAYWCDNLRSRVLFDSAMTTLGSSESFSHVNMLIEIGPHSALGGPIKQICSINGFHHLGYAPSLLRGSNCAVALLKTAGELFNRGFAELDFESINSVGGFASLNTTKQRNTPRYIPDLPPYQWNYEHTFWYEPRSIQERRQAKHERHDILGRRVFGLSENSATWKNTLRQRDVPWLKDHTLGDAVVFPAAGHMSLAIEAYIQLLDIDQHDLAGVEFRDIDIGKALIVPDTDDGIEVHTRLQKISQAEEGKAWFGFVVESIDNGTWSTHSEGKITGILTGDDVRSSEQQFNWPVDINKLHQRTQAKRWYDSFHRVGFQYGPSFQTLRAVRANGKDRGTAAGIQVQTECGLMPKESRYMLHPSTIDGCLQLAIASIHRGLHKEMPWGVVPLEIEELSLYFPGVDNATEGRAVAWTDKLWGRYINLNTQLLGASGKVLMDLKNIKTVIYDAAISNRALSPPAREPYAQVCWKQYVANASGSETSGFTSDEVLVNNEPIAIISGQESDAISGSLSHELGTASAPLVFGVEDADLVIKTANFDNIIINDCDGAFLAQTTKKTFENIQAILCSGKSIVWFTQGVNQGKTVSGGMAQGFLRAVRSELIASRVTLLDIDEEVSMSHAAPIILDRLGNNATKDSGCDVEFWLQADGVLHVPRVVPTEILNEYFFKANDATSTSILADNAYSGRVVENEMVFDIQNALKEPLKPLEAEIQVEFSELTADDLKTQPATPRIIVGKITGVGAELDASWVGQDVIAYSAKVFKTRVRSVTFVKANADSAALFTSTLPNLCKAIDVLQKAGNPKAGDRVLVLSSATPLVEMITKLSQIFGFEMSHPSGDLEYIRHILASASPPNVVIATSSSPLRKEVWRYMPSRSRFVLCDTPVDWPLDTRPFARGVSFLTCGVSALSESDQPTLSHILSTGAELLVENKDRLAEAPHVVDIEQLHDVAAVCADQSSLKHGVLQIRYGRSQVKARAARGQISFSSTSAYLLVGCLGGLGRSLTPWMLERGCKNFVFLSRSGADKAEAAEVVSQLQQSGASVHVFRVDASDEKAVAEVVSNVQAKMPIRGVVHAAMVLQDGMFEGLTYDKYTTAVNPKMKGAVSLHKALADTPLDFFVMTSSISAVLGNPGQANYCAGNSFLDSLAWYRRKHGLAASSIALPMVLDVGVVAENADIEISLGRKGMYGIDEREMLQAFEAGMLQGSPKSSENASLGEAQIVLGLEPAYLAAAMTSAQTTDAYWSNDARLSEIRIAVDALTASSKQEQKRGGGFVETLADKAEGEAVEAIAQHIIAQCGKILMLPPDNFDTEGSSIASYGVDSMIGVELRTWLFKELGLEIGFQTLLSPKMDFTALAKMVLVQLGTSS</sequence>
<dbReference type="InterPro" id="IPR016035">
    <property type="entry name" value="Acyl_Trfase/lysoPLipase"/>
</dbReference>
<dbReference type="PROSITE" id="PS52004">
    <property type="entry name" value="KS3_2"/>
    <property type="match status" value="1"/>
</dbReference>
<dbReference type="GO" id="GO:0044550">
    <property type="term" value="P:secondary metabolite biosynthetic process"/>
    <property type="evidence" value="ECO:0007669"/>
    <property type="project" value="TreeGrafter"/>
</dbReference>
<dbReference type="InterPro" id="IPR020807">
    <property type="entry name" value="PKS_DH"/>
</dbReference>
<dbReference type="Proteomes" id="UP000250140">
    <property type="component" value="Unassembled WGS sequence"/>
</dbReference>
<evidence type="ECO:0000256" key="5">
    <source>
        <dbReference type="ARBA" id="ARBA00023002"/>
    </source>
</evidence>
<dbReference type="SUPFAM" id="SSF51735">
    <property type="entry name" value="NAD(P)-binding Rossmann-fold domains"/>
    <property type="match status" value="1"/>
</dbReference>
<dbReference type="InterPro" id="IPR049552">
    <property type="entry name" value="PKS_DH_N"/>
</dbReference>
<dbReference type="Pfam" id="PF21089">
    <property type="entry name" value="PKS_DH_N"/>
    <property type="match status" value="1"/>
</dbReference>
<dbReference type="SMART" id="SM00825">
    <property type="entry name" value="PKS_KS"/>
    <property type="match status" value="1"/>
</dbReference>
<dbReference type="GO" id="GO:0006633">
    <property type="term" value="P:fatty acid biosynthetic process"/>
    <property type="evidence" value="ECO:0007669"/>
    <property type="project" value="InterPro"/>
</dbReference>
<dbReference type="InterPro" id="IPR009081">
    <property type="entry name" value="PP-bd_ACP"/>
</dbReference>
<dbReference type="InterPro" id="IPR050091">
    <property type="entry name" value="PKS_NRPS_Biosynth_Enz"/>
</dbReference>
<dbReference type="InterPro" id="IPR014043">
    <property type="entry name" value="Acyl_transferase_dom"/>
</dbReference>
<proteinExistence type="predicted"/>
<dbReference type="Pfam" id="PF16197">
    <property type="entry name" value="KAsynt_C_assoc"/>
    <property type="match status" value="1"/>
</dbReference>
<dbReference type="InterPro" id="IPR036291">
    <property type="entry name" value="NAD(P)-bd_dom_sf"/>
</dbReference>
<dbReference type="PROSITE" id="PS52019">
    <property type="entry name" value="PKS_MFAS_DH"/>
    <property type="match status" value="1"/>
</dbReference>
<feature type="domain" description="Ketosynthase family 3 (KS3)" evidence="9">
    <location>
        <begin position="14"/>
        <end position="443"/>
    </location>
</feature>
<gene>
    <name evidence="11" type="ORF">AOQ84DRAFT_387757</name>
</gene>
<dbReference type="InterPro" id="IPR016036">
    <property type="entry name" value="Malonyl_transacylase_ACP-bd"/>
</dbReference>
<protein>
    <submittedName>
        <fullName evidence="11">Putative polyketide synthase</fullName>
    </submittedName>
</protein>
<dbReference type="Pfam" id="PF14765">
    <property type="entry name" value="PS-DH"/>
    <property type="match status" value="1"/>
</dbReference>
<keyword evidence="6" id="KW-0511">Multifunctional enzyme</keyword>
<evidence type="ECO:0000313" key="11">
    <source>
        <dbReference type="EMBL" id="OCL10070.1"/>
    </source>
</evidence>
<dbReference type="InterPro" id="IPR057326">
    <property type="entry name" value="KR_dom"/>
</dbReference>
<feature type="domain" description="PKS/mFAS DH" evidence="10">
    <location>
        <begin position="945"/>
        <end position="1250"/>
    </location>
</feature>
<dbReference type="InterPro" id="IPR020841">
    <property type="entry name" value="PKS_Beta-ketoAc_synthase_dom"/>
</dbReference>
<dbReference type="PANTHER" id="PTHR43775:SF50">
    <property type="entry name" value="HIGHLY REDUCING POLYKETIDE SYNTHASE SRDA"/>
    <property type="match status" value="1"/>
</dbReference>
<dbReference type="Gene3D" id="3.40.47.10">
    <property type="match status" value="1"/>
</dbReference>
<accession>A0A8E2JUE7</accession>
<dbReference type="OrthoDB" id="329835at2759"/>
<dbReference type="PROSITE" id="PS00606">
    <property type="entry name" value="KS3_1"/>
    <property type="match status" value="1"/>
</dbReference>
<dbReference type="Pfam" id="PF00109">
    <property type="entry name" value="ketoacyl-synt"/>
    <property type="match status" value="1"/>
</dbReference>
<evidence type="ECO:0000259" key="8">
    <source>
        <dbReference type="PROSITE" id="PS50075"/>
    </source>
</evidence>
<evidence type="ECO:0000259" key="10">
    <source>
        <dbReference type="PROSITE" id="PS52019"/>
    </source>
</evidence>
<evidence type="ECO:0000256" key="4">
    <source>
        <dbReference type="ARBA" id="ARBA00022857"/>
    </source>
</evidence>
<reference evidence="11 12" key="1">
    <citation type="journal article" date="2016" name="Nat. Commun.">
        <title>Ectomycorrhizal ecology is imprinted in the genome of the dominant symbiotic fungus Cenococcum geophilum.</title>
        <authorList>
            <consortium name="DOE Joint Genome Institute"/>
            <person name="Peter M."/>
            <person name="Kohler A."/>
            <person name="Ohm R.A."/>
            <person name="Kuo A."/>
            <person name="Krutzmann J."/>
            <person name="Morin E."/>
            <person name="Arend M."/>
            <person name="Barry K.W."/>
            <person name="Binder M."/>
            <person name="Choi C."/>
            <person name="Clum A."/>
            <person name="Copeland A."/>
            <person name="Grisel N."/>
            <person name="Haridas S."/>
            <person name="Kipfer T."/>
            <person name="LaButti K."/>
            <person name="Lindquist E."/>
            <person name="Lipzen A."/>
            <person name="Maire R."/>
            <person name="Meier B."/>
            <person name="Mihaltcheva S."/>
            <person name="Molinier V."/>
            <person name="Murat C."/>
            <person name="Poggeler S."/>
            <person name="Quandt C.A."/>
            <person name="Sperisen C."/>
            <person name="Tritt A."/>
            <person name="Tisserant E."/>
            <person name="Crous P.W."/>
            <person name="Henrissat B."/>
            <person name="Nehls U."/>
            <person name="Egli S."/>
            <person name="Spatafora J.W."/>
            <person name="Grigoriev I.V."/>
            <person name="Martin F.M."/>
        </authorList>
    </citation>
    <scope>NUCLEOTIDE SEQUENCE [LARGE SCALE GENOMIC DNA]</scope>
    <source>
        <strain evidence="11 12">CBS 207.34</strain>
    </source>
</reference>
<dbReference type="SUPFAM" id="SSF55048">
    <property type="entry name" value="Probable ACP-binding domain of malonyl-CoA ACP transacylase"/>
    <property type="match status" value="1"/>
</dbReference>
<dbReference type="InterPro" id="IPR014031">
    <property type="entry name" value="Ketoacyl_synth_C"/>
</dbReference>
<organism evidence="11 12">
    <name type="scientific">Glonium stellatum</name>
    <dbReference type="NCBI Taxonomy" id="574774"/>
    <lineage>
        <taxon>Eukaryota</taxon>
        <taxon>Fungi</taxon>
        <taxon>Dikarya</taxon>
        <taxon>Ascomycota</taxon>
        <taxon>Pezizomycotina</taxon>
        <taxon>Dothideomycetes</taxon>
        <taxon>Pleosporomycetidae</taxon>
        <taxon>Gloniales</taxon>
        <taxon>Gloniaceae</taxon>
        <taxon>Glonium</taxon>
    </lineage>
</organism>
<keyword evidence="1" id="KW-0596">Phosphopantetheine</keyword>
<dbReference type="InterPro" id="IPR014030">
    <property type="entry name" value="Ketoacyl_synth_N"/>
</dbReference>
<dbReference type="GO" id="GO:0004312">
    <property type="term" value="F:fatty acid synthase activity"/>
    <property type="evidence" value="ECO:0007669"/>
    <property type="project" value="TreeGrafter"/>
</dbReference>
<dbReference type="InterPro" id="IPR049551">
    <property type="entry name" value="PKS_DH_C"/>
</dbReference>
<dbReference type="InterPro" id="IPR042104">
    <property type="entry name" value="PKS_dehydratase_sf"/>
</dbReference>
<dbReference type="PANTHER" id="PTHR43775">
    <property type="entry name" value="FATTY ACID SYNTHASE"/>
    <property type="match status" value="1"/>
</dbReference>
<feature type="active site" description="Proton donor; for dehydratase activity" evidence="7">
    <location>
        <position position="1162"/>
    </location>
</feature>
<dbReference type="InterPro" id="IPR032821">
    <property type="entry name" value="PKS_assoc"/>
</dbReference>
<dbReference type="Gene3D" id="3.40.366.10">
    <property type="entry name" value="Malonyl-Coenzyme A Acyl Carrier Protein, domain 2"/>
    <property type="match status" value="1"/>
</dbReference>
<dbReference type="Pfam" id="PF02801">
    <property type="entry name" value="Ketoacyl-synt_C"/>
    <property type="match status" value="1"/>
</dbReference>
<dbReference type="InterPro" id="IPR049900">
    <property type="entry name" value="PKS_mFAS_DH"/>
</dbReference>
<dbReference type="SUPFAM" id="SSF53901">
    <property type="entry name" value="Thiolase-like"/>
    <property type="match status" value="1"/>
</dbReference>
<dbReference type="SMART" id="SM00827">
    <property type="entry name" value="PKS_AT"/>
    <property type="match status" value="1"/>
</dbReference>